<dbReference type="GO" id="GO:0003746">
    <property type="term" value="F:translation elongation factor activity"/>
    <property type="evidence" value="ECO:0007669"/>
    <property type="project" value="UniProtKB-UniRule"/>
</dbReference>
<dbReference type="InterPro" id="IPR000640">
    <property type="entry name" value="EFG_V-like"/>
</dbReference>
<dbReference type="NCBIfam" id="NF009891">
    <property type="entry name" value="PRK13351.1-1"/>
    <property type="match status" value="1"/>
</dbReference>
<dbReference type="NCBIfam" id="TIGR00231">
    <property type="entry name" value="small_GTP"/>
    <property type="match status" value="1"/>
</dbReference>
<dbReference type="Gene3D" id="2.40.30.10">
    <property type="entry name" value="Translation factors"/>
    <property type="match status" value="1"/>
</dbReference>
<dbReference type="SUPFAM" id="SSF54980">
    <property type="entry name" value="EF-G C-terminal domain-like"/>
    <property type="match status" value="2"/>
</dbReference>
<sequence>MKSYTANEVRNVVLLGHSGCGKTTVTESALYHSGAIKRQGSVDLGNTVSDYDPEEIRRKVSVSTSIIPIEWKDTKINLLDTPGYFDFVGEVELATSVADTALIVVSAKSGLEVGTEKAWEYAEEMNIPKMFFINHMDDPNADFRKTLDELREKFGKTVAPLQLPFIDDKGELGFINVIKRDARVIDENTGKLVKCDIPSDKIDEVEELRSMVVEVSAESDDELLEKYFNDEELTLEEIYLGLKKGIRQFSISPVIFGSATKGYGIKLLLSTLVKFIPPSEECRPSFECIDLRHSENEGMIRYNSEREHLACFVFKTISDPYVGRLNIFRVVSGTINKTKTVYNPQTDTYEKVAHLYVMRGKEQIEVEELNAGDIGALAKLTNTSTQHTLCSKYFPVLLPEVPLPKPVLSMAIEPKGKGDEDKISGALTKIKEEDPTLNIEVNKETKQTIITGIGENQLDVVVNKLKSKYKIDVELKDPITPYRETIKSKVKVQGKYKKQSGGHGQFGDVWIEFEPSFDMTKPYVFEEKIFGGAVPKQYFPAVEKGLQECVSSGVLAGYPVVGIKATLVDGSYHPVDSSEMAFKMATSIAFKEGMSNAKPVILEPIAHVEIKVPDKYMGDIMGDINKRRGRILSMNPENENKIIIAEIPLSEIQKYATDLRSMTQGRGSYEYYFERYEEAPMDIQKKIIESRKK</sequence>
<evidence type="ECO:0000259" key="6">
    <source>
        <dbReference type="PROSITE" id="PS51722"/>
    </source>
</evidence>
<dbReference type="GO" id="GO:0032790">
    <property type="term" value="P:ribosome disassembly"/>
    <property type="evidence" value="ECO:0007669"/>
    <property type="project" value="TreeGrafter"/>
</dbReference>
<dbReference type="Pfam" id="PF00009">
    <property type="entry name" value="GTP_EFTU"/>
    <property type="match status" value="1"/>
</dbReference>
<dbReference type="InterPro" id="IPR020568">
    <property type="entry name" value="Ribosomal_Su5_D2-typ_SF"/>
</dbReference>
<dbReference type="FunFam" id="3.30.70.240:FF:000001">
    <property type="entry name" value="Elongation factor G"/>
    <property type="match status" value="1"/>
</dbReference>
<dbReference type="GO" id="GO:0005525">
    <property type="term" value="F:GTP binding"/>
    <property type="evidence" value="ECO:0007669"/>
    <property type="project" value="UniProtKB-UniRule"/>
</dbReference>
<dbReference type="CDD" id="cd04170">
    <property type="entry name" value="EF-G_bact"/>
    <property type="match status" value="1"/>
</dbReference>
<dbReference type="InterPro" id="IPR053905">
    <property type="entry name" value="EF-G-like_DII"/>
</dbReference>
<dbReference type="NCBIfam" id="TIGR00484">
    <property type="entry name" value="EF-G"/>
    <property type="match status" value="1"/>
</dbReference>
<dbReference type="Pfam" id="PF03764">
    <property type="entry name" value="EFG_IV"/>
    <property type="match status" value="1"/>
</dbReference>
<comment type="similarity">
    <text evidence="1">Belongs to the TRAFAC class translation factor GTPase superfamily. Classic translation factor GTPase family. EF-G/EF-2 subfamily.</text>
</comment>
<dbReference type="InterPro" id="IPR004540">
    <property type="entry name" value="Transl_elong_EFG/EF2"/>
</dbReference>
<feature type="domain" description="Tr-type G" evidence="6">
    <location>
        <begin position="7"/>
        <end position="280"/>
    </location>
</feature>
<dbReference type="InterPro" id="IPR005517">
    <property type="entry name" value="Transl_elong_EFG/EF2_IV"/>
</dbReference>
<evidence type="ECO:0000256" key="3">
    <source>
        <dbReference type="ARBA" id="ARBA00022741"/>
    </source>
</evidence>
<dbReference type="Pfam" id="PF14492">
    <property type="entry name" value="EFG_III"/>
    <property type="match status" value="1"/>
</dbReference>
<dbReference type="Gene3D" id="3.30.70.870">
    <property type="entry name" value="Elongation Factor G (Translational Gtpase), domain 3"/>
    <property type="match status" value="1"/>
</dbReference>
<dbReference type="Gene3D" id="3.30.230.10">
    <property type="match status" value="1"/>
</dbReference>
<dbReference type="PRINTS" id="PR00315">
    <property type="entry name" value="ELONGATNFCT"/>
</dbReference>
<keyword evidence="4" id="KW-0342">GTP-binding</keyword>
<dbReference type="InterPro" id="IPR014721">
    <property type="entry name" value="Ribsml_uS5_D2-typ_fold_subgr"/>
</dbReference>
<dbReference type="CDD" id="cd01434">
    <property type="entry name" value="EFG_mtEFG1_IV"/>
    <property type="match status" value="1"/>
</dbReference>
<dbReference type="Proteomes" id="UP000823611">
    <property type="component" value="Unassembled WGS sequence"/>
</dbReference>
<gene>
    <name evidence="7" type="primary">fusA</name>
    <name evidence="7" type="ORF">IAC55_00650</name>
</gene>
<dbReference type="SUPFAM" id="SSF54211">
    <property type="entry name" value="Ribosomal protein S5 domain 2-like"/>
    <property type="match status" value="1"/>
</dbReference>
<dbReference type="FunFam" id="3.30.230.10:FF:000003">
    <property type="entry name" value="Elongation factor G"/>
    <property type="match status" value="1"/>
</dbReference>
<dbReference type="CDD" id="cd16262">
    <property type="entry name" value="EFG_III"/>
    <property type="match status" value="1"/>
</dbReference>
<accession>A0A9D9DVN4</accession>
<dbReference type="Gene3D" id="3.30.70.240">
    <property type="match status" value="1"/>
</dbReference>
<protein>
    <recommendedName>
        <fullName evidence="2 5">Elongation factor G</fullName>
    </recommendedName>
</protein>
<dbReference type="PROSITE" id="PS51722">
    <property type="entry name" value="G_TR_2"/>
    <property type="match status" value="1"/>
</dbReference>
<evidence type="ECO:0000256" key="5">
    <source>
        <dbReference type="NCBIfam" id="TIGR00484"/>
    </source>
</evidence>
<evidence type="ECO:0000313" key="7">
    <source>
        <dbReference type="EMBL" id="MBO8433815.1"/>
    </source>
</evidence>
<dbReference type="Pfam" id="PF00679">
    <property type="entry name" value="EFG_C"/>
    <property type="match status" value="1"/>
</dbReference>
<dbReference type="NCBIfam" id="NF009379">
    <property type="entry name" value="PRK12740.1-3"/>
    <property type="match status" value="1"/>
</dbReference>
<dbReference type="Gene3D" id="3.40.50.300">
    <property type="entry name" value="P-loop containing nucleotide triphosphate hydrolases"/>
    <property type="match status" value="1"/>
</dbReference>
<dbReference type="CDD" id="cd04088">
    <property type="entry name" value="EFG_mtEFG_II"/>
    <property type="match status" value="1"/>
</dbReference>
<dbReference type="SUPFAM" id="SSF50447">
    <property type="entry name" value="Translation proteins"/>
    <property type="match status" value="1"/>
</dbReference>
<organism evidence="7 8">
    <name type="scientific">Candidatus Fimicola merdigallinarum</name>
    <dbReference type="NCBI Taxonomy" id="2840819"/>
    <lineage>
        <taxon>Bacteria</taxon>
        <taxon>Bacillati</taxon>
        <taxon>Bacillota</taxon>
        <taxon>Clostridia</taxon>
        <taxon>Lachnospirales</taxon>
        <taxon>Lachnospiraceae</taxon>
        <taxon>Lachnospiraceae incertae sedis</taxon>
        <taxon>Candidatus Fimicola</taxon>
    </lineage>
</organism>
<name>A0A9D9DVN4_9FIRM</name>
<dbReference type="SMART" id="SM00838">
    <property type="entry name" value="EFG_C"/>
    <property type="match status" value="1"/>
</dbReference>
<dbReference type="SUPFAM" id="SSF52540">
    <property type="entry name" value="P-loop containing nucleoside triphosphate hydrolases"/>
    <property type="match status" value="1"/>
</dbReference>
<dbReference type="InterPro" id="IPR000795">
    <property type="entry name" value="T_Tr_GTP-bd_dom"/>
</dbReference>
<dbReference type="InterPro" id="IPR041095">
    <property type="entry name" value="EFG_II"/>
</dbReference>
<evidence type="ECO:0000313" key="8">
    <source>
        <dbReference type="Proteomes" id="UP000823611"/>
    </source>
</evidence>
<dbReference type="NCBIfam" id="NF009381">
    <property type="entry name" value="PRK12740.1-5"/>
    <property type="match status" value="1"/>
</dbReference>
<keyword evidence="7" id="KW-0251">Elongation factor</keyword>
<proteinExistence type="inferred from homology"/>
<reference evidence="7" key="2">
    <citation type="journal article" date="2021" name="PeerJ">
        <title>Extensive microbial diversity within the chicken gut microbiome revealed by metagenomics and culture.</title>
        <authorList>
            <person name="Gilroy R."/>
            <person name="Ravi A."/>
            <person name="Getino M."/>
            <person name="Pursley I."/>
            <person name="Horton D.L."/>
            <person name="Alikhan N.F."/>
            <person name="Baker D."/>
            <person name="Gharbi K."/>
            <person name="Hall N."/>
            <person name="Watson M."/>
            <person name="Adriaenssens E.M."/>
            <person name="Foster-Nyarko E."/>
            <person name="Jarju S."/>
            <person name="Secka A."/>
            <person name="Antonio M."/>
            <person name="Oren A."/>
            <person name="Chaudhuri R.R."/>
            <person name="La Ragione R."/>
            <person name="Hildebrand F."/>
            <person name="Pallen M.J."/>
        </authorList>
    </citation>
    <scope>NUCLEOTIDE SEQUENCE</scope>
    <source>
        <strain evidence="7">F6-4510</strain>
    </source>
</reference>
<dbReference type="InterPro" id="IPR009022">
    <property type="entry name" value="EFG_III"/>
</dbReference>
<dbReference type="InterPro" id="IPR009000">
    <property type="entry name" value="Transl_B-barrel_sf"/>
</dbReference>
<dbReference type="EMBL" id="JADIMX010000013">
    <property type="protein sequence ID" value="MBO8433815.1"/>
    <property type="molecule type" value="Genomic_DNA"/>
</dbReference>
<comment type="caution">
    <text evidence="7">The sequence shown here is derived from an EMBL/GenBank/DDBJ whole genome shotgun (WGS) entry which is preliminary data.</text>
</comment>
<dbReference type="InterPro" id="IPR035647">
    <property type="entry name" value="EFG_III/V"/>
</dbReference>
<dbReference type="SMART" id="SM00889">
    <property type="entry name" value="EFG_IV"/>
    <property type="match status" value="1"/>
</dbReference>
<dbReference type="GO" id="GO:0003924">
    <property type="term" value="F:GTPase activity"/>
    <property type="evidence" value="ECO:0007669"/>
    <property type="project" value="InterPro"/>
</dbReference>
<dbReference type="InterPro" id="IPR027417">
    <property type="entry name" value="P-loop_NTPase"/>
</dbReference>
<dbReference type="InterPro" id="IPR005225">
    <property type="entry name" value="Small_GTP-bd"/>
</dbReference>
<evidence type="ECO:0000256" key="1">
    <source>
        <dbReference type="ARBA" id="ARBA00005870"/>
    </source>
</evidence>
<dbReference type="Pfam" id="PF22042">
    <property type="entry name" value="EF-G_D2"/>
    <property type="match status" value="1"/>
</dbReference>
<dbReference type="CDD" id="cd03713">
    <property type="entry name" value="EFG_mtEFG_C"/>
    <property type="match status" value="1"/>
</dbReference>
<evidence type="ECO:0000256" key="2">
    <source>
        <dbReference type="ARBA" id="ARBA00017872"/>
    </source>
</evidence>
<evidence type="ECO:0000256" key="4">
    <source>
        <dbReference type="ARBA" id="ARBA00023134"/>
    </source>
</evidence>
<dbReference type="InterPro" id="IPR035649">
    <property type="entry name" value="EFG_V"/>
</dbReference>
<dbReference type="PANTHER" id="PTHR43261">
    <property type="entry name" value="TRANSLATION ELONGATION FACTOR G-RELATED"/>
    <property type="match status" value="1"/>
</dbReference>
<dbReference type="AlphaFoldDB" id="A0A9D9DVN4"/>
<dbReference type="InterPro" id="IPR047872">
    <property type="entry name" value="EFG_IV"/>
</dbReference>
<keyword evidence="7" id="KW-0648">Protein biosynthesis</keyword>
<reference evidence="7" key="1">
    <citation type="submission" date="2020-10" db="EMBL/GenBank/DDBJ databases">
        <authorList>
            <person name="Gilroy R."/>
        </authorList>
    </citation>
    <scope>NUCLEOTIDE SEQUENCE</scope>
    <source>
        <strain evidence="7">F6-4510</strain>
    </source>
</reference>
<keyword evidence="3" id="KW-0547">Nucleotide-binding</keyword>
<dbReference type="PANTHER" id="PTHR43261:SF6">
    <property type="entry name" value="ELONGATION FACTOR G-LIKE PROTEIN"/>
    <property type="match status" value="1"/>
</dbReference>